<evidence type="ECO:0000313" key="1">
    <source>
        <dbReference type="EMBL" id="DAE18986.1"/>
    </source>
</evidence>
<organism evidence="1">
    <name type="scientific">Siphoviridae sp. ctiOl67</name>
    <dbReference type="NCBI Taxonomy" id="2825622"/>
    <lineage>
        <taxon>Viruses</taxon>
        <taxon>Duplodnaviria</taxon>
        <taxon>Heunggongvirae</taxon>
        <taxon>Uroviricota</taxon>
        <taxon>Caudoviricetes</taxon>
    </lineage>
</organism>
<dbReference type="SUPFAM" id="SSF57783">
    <property type="entry name" value="Zinc beta-ribbon"/>
    <property type="match status" value="1"/>
</dbReference>
<reference evidence="1" key="1">
    <citation type="journal article" date="2021" name="Proc. Natl. Acad. Sci. U.S.A.">
        <title>A Catalog of Tens of Thousands of Viruses from Human Metagenomes Reveals Hidden Associations with Chronic Diseases.</title>
        <authorList>
            <person name="Tisza M.J."/>
            <person name="Buck C.B."/>
        </authorList>
    </citation>
    <scope>NUCLEOTIDE SEQUENCE</scope>
    <source>
        <strain evidence="1">CtiOl67</strain>
    </source>
</reference>
<dbReference type="Gene3D" id="3.90.580.10">
    <property type="entry name" value="Zinc finger, CHC2-type domain"/>
    <property type="match status" value="1"/>
</dbReference>
<dbReference type="GO" id="GO:0006260">
    <property type="term" value="P:DNA replication"/>
    <property type="evidence" value="ECO:0007669"/>
    <property type="project" value="InterPro"/>
</dbReference>
<protein>
    <submittedName>
        <fullName evidence="1">DNA primase</fullName>
    </submittedName>
</protein>
<proteinExistence type="predicted"/>
<dbReference type="InterPro" id="IPR036977">
    <property type="entry name" value="DNA_primase_Znf_CHC2"/>
</dbReference>
<name>A0A8S5QJ07_9CAUD</name>
<sequence>MTDLVIDNLYDLFLELHTEFNNPKEIKDNKENLLINCPFHDDHHPTMNVYNVRDEQVPFGYGRCWACG</sequence>
<accession>A0A8S5QJ07</accession>
<dbReference type="GO" id="GO:0008270">
    <property type="term" value="F:zinc ion binding"/>
    <property type="evidence" value="ECO:0007669"/>
    <property type="project" value="InterPro"/>
</dbReference>
<dbReference type="GO" id="GO:0003677">
    <property type="term" value="F:DNA binding"/>
    <property type="evidence" value="ECO:0007669"/>
    <property type="project" value="InterPro"/>
</dbReference>
<dbReference type="EMBL" id="BK015666">
    <property type="protein sequence ID" value="DAE18986.1"/>
    <property type="molecule type" value="Genomic_DNA"/>
</dbReference>